<proteinExistence type="predicted"/>
<dbReference type="InterPro" id="IPR041916">
    <property type="entry name" value="Anti_sigma_zinc_sf"/>
</dbReference>
<keyword evidence="5" id="KW-1133">Transmembrane helix</keyword>
<dbReference type="PANTHER" id="PTHR37461:SF1">
    <property type="entry name" value="ANTI-SIGMA-K FACTOR RSKA"/>
    <property type="match status" value="1"/>
</dbReference>
<evidence type="ECO:0000256" key="5">
    <source>
        <dbReference type="ARBA" id="ARBA00022989"/>
    </source>
</evidence>
<protein>
    <recommendedName>
        <fullName evidence="8">Regulator of SigK</fullName>
    </recommendedName>
    <alternativeName>
        <fullName evidence="7">Sigma-K anti-sigma factor RskA</fullName>
    </alternativeName>
</protein>
<evidence type="ECO:0000256" key="3">
    <source>
        <dbReference type="ARBA" id="ARBA00022475"/>
    </source>
</evidence>
<name>A0A172WKD0_STUST</name>
<dbReference type="GO" id="GO:0005886">
    <property type="term" value="C:plasma membrane"/>
    <property type="evidence" value="ECO:0007669"/>
    <property type="project" value="UniProtKB-SubCell"/>
</dbReference>
<reference evidence="10 11" key="1">
    <citation type="submission" date="2016-05" db="EMBL/GenBank/DDBJ databases">
        <title>Genome sequence of Pseudomonas stutzeri 273 and identification of the exopolysaccharide biosynthesis locus.</title>
        <authorList>
            <person name="Wu S."/>
            <person name="Sun C."/>
        </authorList>
    </citation>
    <scope>NUCLEOTIDE SEQUENCE [LARGE SCALE GENOMIC DNA]</scope>
    <source>
        <strain evidence="10 11">273</strain>
    </source>
</reference>
<dbReference type="Pfam" id="PF10099">
    <property type="entry name" value="RskA_C"/>
    <property type="match status" value="1"/>
</dbReference>
<keyword evidence="4" id="KW-0812">Transmembrane</keyword>
<keyword evidence="3" id="KW-1003">Cell membrane</keyword>
<organism evidence="10 11">
    <name type="scientific">Stutzerimonas stutzeri</name>
    <name type="common">Pseudomonas stutzeri</name>
    <dbReference type="NCBI Taxonomy" id="316"/>
    <lineage>
        <taxon>Bacteria</taxon>
        <taxon>Pseudomonadati</taxon>
        <taxon>Pseudomonadota</taxon>
        <taxon>Gammaproteobacteria</taxon>
        <taxon>Pseudomonadales</taxon>
        <taxon>Pseudomonadaceae</taxon>
        <taxon>Stutzerimonas</taxon>
    </lineage>
</organism>
<dbReference type="GO" id="GO:0016989">
    <property type="term" value="F:sigma factor antagonist activity"/>
    <property type="evidence" value="ECO:0007669"/>
    <property type="project" value="TreeGrafter"/>
</dbReference>
<feature type="domain" description="Anti-sigma K factor RskA C-terminal" evidence="9">
    <location>
        <begin position="108"/>
        <end position="232"/>
    </location>
</feature>
<evidence type="ECO:0000259" key="9">
    <source>
        <dbReference type="Pfam" id="PF10099"/>
    </source>
</evidence>
<evidence type="ECO:0000256" key="4">
    <source>
        <dbReference type="ARBA" id="ARBA00022692"/>
    </source>
</evidence>
<dbReference type="PANTHER" id="PTHR37461">
    <property type="entry name" value="ANTI-SIGMA-K FACTOR RSKA"/>
    <property type="match status" value="1"/>
</dbReference>
<dbReference type="EMBL" id="CP015641">
    <property type="protein sequence ID" value="ANF23914.1"/>
    <property type="molecule type" value="Genomic_DNA"/>
</dbReference>
<evidence type="ECO:0000313" key="11">
    <source>
        <dbReference type="Proteomes" id="UP000077787"/>
    </source>
</evidence>
<dbReference type="GO" id="GO:0006417">
    <property type="term" value="P:regulation of translation"/>
    <property type="evidence" value="ECO:0007669"/>
    <property type="project" value="TreeGrafter"/>
</dbReference>
<evidence type="ECO:0000256" key="8">
    <source>
        <dbReference type="ARBA" id="ARBA00030803"/>
    </source>
</evidence>
<evidence type="ECO:0000313" key="10">
    <source>
        <dbReference type="EMBL" id="ANF23914.1"/>
    </source>
</evidence>
<dbReference type="AlphaFoldDB" id="A0A172WKD0"/>
<evidence type="ECO:0000256" key="6">
    <source>
        <dbReference type="ARBA" id="ARBA00023136"/>
    </source>
</evidence>
<gene>
    <name evidence="10" type="ORF">PS273GM_01520</name>
</gene>
<dbReference type="Gene3D" id="1.10.10.1320">
    <property type="entry name" value="Anti-sigma factor, zinc-finger domain"/>
    <property type="match status" value="1"/>
</dbReference>
<dbReference type="Proteomes" id="UP000077787">
    <property type="component" value="Chromosome"/>
</dbReference>
<evidence type="ECO:0000256" key="1">
    <source>
        <dbReference type="ARBA" id="ARBA00004167"/>
    </source>
</evidence>
<evidence type="ECO:0000256" key="7">
    <source>
        <dbReference type="ARBA" id="ARBA00029829"/>
    </source>
</evidence>
<dbReference type="OrthoDB" id="5298046at2"/>
<dbReference type="RefSeq" id="WP_045425153.1">
    <property type="nucleotide sequence ID" value="NZ_CP015641.1"/>
</dbReference>
<accession>A0A172WKD0</accession>
<evidence type="ECO:0000256" key="2">
    <source>
        <dbReference type="ARBA" id="ARBA00004236"/>
    </source>
</evidence>
<keyword evidence="6" id="KW-0472">Membrane</keyword>
<dbReference type="InterPro" id="IPR051474">
    <property type="entry name" value="Anti-sigma-K/W_factor"/>
</dbReference>
<sequence>MNNEPKDPNEALHELAGEYVIGTLSAEDREAVEKRLAVEPELQAAVDYWEARLLHLTDLVEPQTPSPRLWNRIERSLDETSRQAASVVPARPNSWWESLSLWRGFAAAGMAATLVLGAVLLTRLSPAPSPTWLVVLATPQDLSPGWVVQASNQTREIELIPLGVTELPPDKALQLWTKAEGWQAPVSLGLVKPGEPVRIRLDDLPPLQPNQLFELTLEQPTGSPTGLPTGPIQFIGRAAKVI</sequence>
<comment type="subcellular location">
    <subcellularLocation>
        <location evidence="2">Cell membrane</location>
    </subcellularLocation>
    <subcellularLocation>
        <location evidence="1">Membrane</location>
        <topology evidence="1">Single-pass membrane protein</topology>
    </subcellularLocation>
</comment>
<dbReference type="InterPro" id="IPR018764">
    <property type="entry name" value="RskA_C"/>
</dbReference>